<reference evidence="1 2" key="1">
    <citation type="submission" date="2018-10" db="EMBL/GenBank/DDBJ databases">
        <title>Genomic Encyclopedia of Type Strains, Phase IV (KMG-IV): sequencing the most valuable type-strain genomes for metagenomic binning, comparative biology and taxonomic classification.</title>
        <authorList>
            <person name="Goeker M."/>
        </authorList>
    </citation>
    <scope>NUCLEOTIDE SEQUENCE [LARGE SCALE GENOMIC DNA]</scope>
    <source>
        <strain evidence="1 2">DSM 12769</strain>
    </source>
</reference>
<dbReference type="AlphaFoldDB" id="A0A498C4H7"/>
<organism evidence="1 2">
    <name type="scientific">Alkalispirillum mobile</name>
    <dbReference type="NCBI Taxonomy" id="85925"/>
    <lineage>
        <taxon>Bacteria</taxon>
        <taxon>Pseudomonadati</taxon>
        <taxon>Pseudomonadota</taxon>
        <taxon>Gammaproteobacteria</taxon>
        <taxon>Chromatiales</taxon>
        <taxon>Ectothiorhodospiraceae</taxon>
        <taxon>Alkalispirillum</taxon>
    </lineage>
</organism>
<comment type="caution">
    <text evidence="1">The sequence shown here is derived from an EMBL/GenBank/DDBJ whole genome shotgun (WGS) entry which is preliminary data.</text>
</comment>
<name>A0A498C4H7_9GAMM</name>
<gene>
    <name evidence="1" type="ORF">DFR31_0561</name>
</gene>
<dbReference type="Pfam" id="PF10899">
    <property type="entry name" value="AbiGi"/>
    <property type="match status" value="1"/>
</dbReference>
<dbReference type="EMBL" id="RCDA01000001">
    <property type="protein sequence ID" value="RLK50655.1"/>
    <property type="molecule type" value="Genomic_DNA"/>
</dbReference>
<evidence type="ECO:0000313" key="1">
    <source>
        <dbReference type="EMBL" id="RLK50655.1"/>
    </source>
</evidence>
<dbReference type="InterPro" id="IPR021223">
    <property type="entry name" value="AbiGi"/>
</dbReference>
<dbReference type="Proteomes" id="UP000275461">
    <property type="component" value="Unassembled WGS sequence"/>
</dbReference>
<dbReference type="RefSeq" id="WP_211328222.1">
    <property type="nucleotide sequence ID" value="NZ_RCDA01000001.1"/>
</dbReference>
<evidence type="ECO:0000313" key="2">
    <source>
        <dbReference type="Proteomes" id="UP000275461"/>
    </source>
</evidence>
<sequence length="273" mass="31392">MKKLAMSRAPGTVSKILWHFTGGPLWDDQRNKQGKELKPEEGAFDALRSIIATKELRVGAYQELFKVVIAKKRKYDRKIKEFITEVNVPVVVKSSNVCCIADIPIQHLSYHSTRYGRIAIGFHRDAVVKAGFNPVMYSLEHSHLSNAIYEGYSALDDIDPFWAKSHLDDLSDQADIDDVANQLDEIDWGHDQVRESYEKFLAFIKTFESDEFDSIYCEREWRSTSPFSFSVEDIAMIVLPRNSKGRNLYEEYLSETDLPSTVSIVCWEDLIEH</sequence>
<accession>A0A498C4H7</accession>
<proteinExistence type="predicted"/>
<protein>
    <submittedName>
        <fullName evidence="1">Abortive phage resistance protein AbiGi (Putative antitoxin)</fullName>
    </submittedName>
</protein>
<keyword evidence="2" id="KW-1185">Reference proteome</keyword>